<dbReference type="InterPro" id="IPR036188">
    <property type="entry name" value="FAD/NAD-bd_sf"/>
</dbReference>
<gene>
    <name evidence="2" type="ordered locus">Runsl_3585</name>
</gene>
<dbReference type="Pfam" id="PF01593">
    <property type="entry name" value="Amino_oxidase"/>
    <property type="match status" value="1"/>
</dbReference>
<evidence type="ECO:0000313" key="3">
    <source>
        <dbReference type="Proteomes" id="UP000000493"/>
    </source>
</evidence>
<dbReference type="InterPro" id="IPR002937">
    <property type="entry name" value="Amino_oxidase"/>
</dbReference>
<dbReference type="PANTHER" id="PTHR16128:SF5">
    <property type="entry name" value="FAD_NAD(P)-BINDING OXIDOREDUCTASE FAMILY PROTEIN"/>
    <property type="match status" value="1"/>
</dbReference>
<reference evidence="3" key="1">
    <citation type="submission" date="2011-06" db="EMBL/GenBank/DDBJ databases">
        <title>The complete genome of chromosome of Runella slithyformis DSM 19594.</title>
        <authorList>
            <consortium name="US DOE Joint Genome Institute (JGI-PGF)"/>
            <person name="Lucas S."/>
            <person name="Han J."/>
            <person name="Lapidus A."/>
            <person name="Bruce D."/>
            <person name="Goodwin L."/>
            <person name="Pitluck S."/>
            <person name="Peters L."/>
            <person name="Kyrpides N."/>
            <person name="Mavromatis K."/>
            <person name="Ivanova N."/>
            <person name="Ovchinnikova G."/>
            <person name="Zhang X."/>
            <person name="Misra M."/>
            <person name="Detter J.C."/>
            <person name="Tapia R."/>
            <person name="Han C."/>
            <person name="Land M."/>
            <person name="Hauser L."/>
            <person name="Markowitz V."/>
            <person name="Cheng J.-F."/>
            <person name="Hugenholtz P."/>
            <person name="Woyke T."/>
            <person name="Wu D."/>
            <person name="Tindall B."/>
            <person name="Faehrich R."/>
            <person name="Brambilla E."/>
            <person name="Klenk H.-P."/>
            <person name="Eisen J.A."/>
        </authorList>
    </citation>
    <scope>NUCLEOTIDE SEQUENCE [LARGE SCALE GENOMIC DNA]</scope>
    <source>
        <strain evidence="3">ATCC 29530 / DSM 19594 / LMG 11500 / NCIMB 11436 / LSU 4</strain>
    </source>
</reference>
<dbReference type="RefSeq" id="WP_013929249.1">
    <property type="nucleotide sequence ID" value="NC_015703.1"/>
</dbReference>
<dbReference type="GO" id="GO:0016491">
    <property type="term" value="F:oxidoreductase activity"/>
    <property type="evidence" value="ECO:0007669"/>
    <property type="project" value="InterPro"/>
</dbReference>
<dbReference type="AlphaFoldDB" id="A0A7U4E6T8"/>
<sequence>MPSCIIIGAGMTGLTAARELQQNGWTATLLDKGRGVGGRMATRRLAHGRADHGAQYFTARTAEFRQFISELTDAGIVREWALHESKMSDISFHHPRFIGTEGMSGIAKYMAQPLNVHTGERAVRISGDENNCTVLTESGQTYRADTLILTLPAPQASTLLAENQLLSPSEQAVFDAIEYAPCLAVMVSIHGRSSIPAPGIIKFDQGPIAWVADNLQKRISATTSLTIHASAAYSKEHLEDDLTAVGQHLIDLLGEWIPKAQVDSFQVHRWRYSLAENCYPNPYFVCKTPFTLLMGGDGFGQGNVEGAFQSGLQMARVLIS</sequence>
<dbReference type="Proteomes" id="UP000000493">
    <property type="component" value="Chromosome"/>
</dbReference>
<dbReference type="PANTHER" id="PTHR16128">
    <property type="entry name" value="FAD/NAD(P)-BINDING OXIDOREDUCTASE FAMILY PROTEIN"/>
    <property type="match status" value="1"/>
</dbReference>
<evidence type="ECO:0000259" key="1">
    <source>
        <dbReference type="Pfam" id="PF01593"/>
    </source>
</evidence>
<dbReference type="EMBL" id="CP002859">
    <property type="protein sequence ID" value="AEI49946.1"/>
    <property type="molecule type" value="Genomic_DNA"/>
</dbReference>
<accession>A0A7U4E6T8</accession>
<organism evidence="2 3">
    <name type="scientific">Runella slithyformis (strain ATCC 29530 / DSM 19594 / LMG 11500 / NCIMB 11436 / LSU 4)</name>
    <dbReference type="NCBI Taxonomy" id="761193"/>
    <lineage>
        <taxon>Bacteria</taxon>
        <taxon>Pseudomonadati</taxon>
        <taxon>Bacteroidota</taxon>
        <taxon>Cytophagia</taxon>
        <taxon>Cytophagales</taxon>
        <taxon>Spirosomataceae</taxon>
        <taxon>Runella</taxon>
    </lineage>
</organism>
<protein>
    <submittedName>
        <fullName evidence="2">Amine oxidase</fullName>
    </submittedName>
</protein>
<dbReference type="KEGG" id="rsi:Runsl_3585"/>
<name>A0A7U4E6T8_RUNSL</name>
<dbReference type="Gene3D" id="3.90.660.10">
    <property type="match status" value="1"/>
</dbReference>
<dbReference type="Pfam" id="PF13450">
    <property type="entry name" value="NAD_binding_8"/>
    <property type="match status" value="1"/>
</dbReference>
<dbReference type="Gene3D" id="3.50.50.60">
    <property type="entry name" value="FAD/NAD(P)-binding domain"/>
    <property type="match status" value="1"/>
</dbReference>
<proteinExistence type="predicted"/>
<reference evidence="2 3" key="2">
    <citation type="journal article" date="2012" name="Stand. Genomic Sci.">
        <title>Complete genome sequence of the aquatic bacterium Runella slithyformis type strain (LSU 4(T)).</title>
        <authorList>
            <person name="Copeland A."/>
            <person name="Zhang X."/>
            <person name="Misra M."/>
            <person name="Lapidus A."/>
            <person name="Nolan M."/>
            <person name="Lucas S."/>
            <person name="Deshpande S."/>
            <person name="Cheng J.F."/>
            <person name="Tapia R."/>
            <person name="Goodwin L.A."/>
            <person name="Pitluck S."/>
            <person name="Liolios K."/>
            <person name="Pagani I."/>
            <person name="Ivanova N."/>
            <person name="Mikhailova N."/>
            <person name="Pati A."/>
            <person name="Chen A."/>
            <person name="Palaniappan K."/>
            <person name="Land M."/>
            <person name="Hauser L."/>
            <person name="Pan C."/>
            <person name="Jeffries C.D."/>
            <person name="Detter J.C."/>
            <person name="Brambilla E.M."/>
            <person name="Rohde M."/>
            <person name="Djao O.D."/>
            <person name="Goker M."/>
            <person name="Sikorski J."/>
            <person name="Tindall B.J."/>
            <person name="Woyke T."/>
            <person name="Bristow J."/>
            <person name="Eisen J.A."/>
            <person name="Markowitz V."/>
            <person name="Hugenholtz P."/>
            <person name="Kyrpides N.C."/>
            <person name="Klenk H.P."/>
            <person name="Mavromatis K."/>
        </authorList>
    </citation>
    <scope>NUCLEOTIDE SEQUENCE [LARGE SCALE GENOMIC DNA]</scope>
    <source>
        <strain evidence="3">ATCC 29530 / DSM 19594 / LMG 11500 / NCIMB 11436 / LSU 4</strain>
    </source>
</reference>
<dbReference type="SUPFAM" id="SSF51905">
    <property type="entry name" value="FAD/NAD(P)-binding domain"/>
    <property type="match status" value="1"/>
</dbReference>
<evidence type="ECO:0000313" key="2">
    <source>
        <dbReference type="EMBL" id="AEI49946.1"/>
    </source>
</evidence>
<keyword evidence="3" id="KW-1185">Reference proteome</keyword>
<feature type="domain" description="Amine oxidase" evidence="1">
    <location>
        <begin position="92"/>
        <end position="318"/>
    </location>
</feature>